<dbReference type="Proteomes" id="UP000274429">
    <property type="component" value="Unassembled WGS sequence"/>
</dbReference>
<gene>
    <name evidence="1" type="ORF">TTAC_LOCUS8781</name>
</gene>
<name>A0A0R3X5P0_HYDTA</name>
<evidence type="ECO:0000313" key="2">
    <source>
        <dbReference type="Proteomes" id="UP000274429"/>
    </source>
</evidence>
<accession>A0A0R3X5P0</accession>
<evidence type="ECO:0000313" key="3">
    <source>
        <dbReference type="WBParaSite" id="TTAC_0000879601-mRNA-1"/>
    </source>
</evidence>
<dbReference type="WBParaSite" id="TTAC_0000879601-mRNA-1">
    <property type="protein sequence ID" value="TTAC_0000879601-mRNA-1"/>
    <property type="gene ID" value="TTAC_0000879601"/>
</dbReference>
<evidence type="ECO:0000313" key="1">
    <source>
        <dbReference type="EMBL" id="VDM33427.1"/>
    </source>
</evidence>
<keyword evidence="2" id="KW-1185">Reference proteome</keyword>
<protein>
    <submittedName>
        <fullName evidence="3">C2 tensin-type domain-containing protein</fullName>
    </submittedName>
</protein>
<sequence length="132" mass="15334">MLNEVMAREHIPLSRNYRIDGLVVELKCVPPKESVTETGPEDVLKKTIATTDSWRGPDELEKGCKEVHFCGVVRVNWLDSQEDSVHPNSQFWGHTQFADQQYLRFKVVSLNERVRQLSNFLLLNHRAFKLLE</sequence>
<reference evidence="3" key="1">
    <citation type="submission" date="2017-02" db="UniProtKB">
        <authorList>
            <consortium name="WormBaseParasite"/>
        </authorList>
    </citation>
    <scope>IDENTIFICATION</scope>
</reference>
<organism evidence="3">
    <name type="scientific">Hydatigena taeniaeformis</name>
    <name type="common">Feline tapeworm</name>
    <name type="synonym">Taenia taeniaeformis</name>
    <dbReference type="NCBI Taxonomy" id="6205"/>
    <lineage>
        <taxon>Eukaryota</taxon>
        <taxon>Metazoa</taxon>
        <taxon>Spiralia</taxon>
        <taxon>Lophotrochozoa</taxon>
        <taxon>Platyhelminthes</taxon>
        <taxon>Cestoda</taxon>
        <taxon>Eucestoda</taxon>
        <taxon>Cyclophyllidea</taxon>
        <taxon>Taeniidae</taxon>
        <taxon>Hydatigera</taxon>
    </lineage>
</organism>
<dbReference type="AlphaFoldDB" id="A0A0R3X5P0"/>
<reference evidence="1 2" key="2">
    <citation type="submission" date="2018-11" db="EMBL/GenBank/DDBJ databases">
        <authorList>
            <consortium name="Pathogen Informatics"/>
        </authorList>
    </citation>
    <scope>NUCLEOTIDE SEQUENCE [LARGE SCALE GENOMIC DNA]</scope>
</reference>
<dbReference type="EMBL" id="UYWX01020584">
    <property type="protein sequence ID" value="VDM33427.1"/>
    <property type="molecule type" value="Genomic_DNA"/>
</dbReference>
<proteinExistence type="predicted"/>